<feature type="domain" description="N-acetyltransferase" evidence="1">
    <location>
        <begin position="4"/>
        <end position="143"/>
    </location>
</feature>
<dbReference type="Gene3D" id="3.40.630.30">
    <property type="match status" value="1"/>
</dbReference>
<name>A0A0R1ZUF3_9LACO</name>
<evidence type="ECO:0000313" key="2">
    <source>
        <dbReference type="EMBL" id="KRM55401.1"/>
    </source>
</evidence>
<dbReference type="Proteomes" id="UP000051679">
    <property type="component" value="Unassembled WGS sequence"/>
</dbReference>
<accession>A0A0R1ZUF3</accession>
<evidence type="ECO:0000259" key="1">
    <source>
        <dbReference type="PROSITE" id="PS51186"/>
    </source>
</evidence>
<dbReference type="InterPro" id="IPR051556">
    <property type="entry name" value="N-term/lysine_N-AcTrnsfr"/>
</dbReference>
<reference evidence="2 3" key="1">
    <citation type="journal article" date="2015" name="Genome Announc.">
        <title>Expanding the biotechnology potential of lactobacilli through comparative genomics of 213 strains and associated genera.</title>
        <authorList>
            <person name="Sun Z."/>
            <person name="Harris H.M."/>
            <person name="McCann A."/>
            <person name="Guo C."/>
            <person name="Argimon S."/>
            <person name="Zhang W."/>
            <person name="Yang X."/>
            <person name="Jeffery I.B."/>
            <person name="Cooney J.C."/>
            <person name="Kagawa T.F."/>
            <person name="Liu W."/>
            <person name="Song Y."/>
            <person name="Salvetti E."/>
            <person name="Wrobel A."/>
            <person name="Rasinkangas P."/>
            <person name="Parkhill J."/>
            <person name="Rea M.C."/>
            <person name="O'Sullivan O."/>
            <person name="Ritari J."/>
            <person name="Douillard F.P."/>
            <person name="Paul Ross R."/>
            <person name="Yang R."/>
            <person name="Briner A.E."/>
            <person name="Felis G.E."/>
            <person name="de Vos W.M."/>
            <person name="Barrangou R."/>
            <person name="Klaenhammer T.R."/>
            <person name="Caufield P.W."/>
            <person name="Cui Y."/>
            <person name="Zhang H."/>
            <person name="O'Toole P.W."/>
        </authorList>
    </citation>
    <scope>NUCLEOTIDE SEQUENCE [LARGE SCALE GENOMIC DNA]</scope>
    <source>
        <strain evidence="2 3">DSM 20505</strain>
    </source>
</reference>
<proteinExistence type="predicted"/>
<comment type="caution">
    <text evidence="2">The sequence shown here is derived from an EMBL/GenBank/DDBJ whole genome shotgun (WGS) entry which is preliminary data.</text>
</comment>
<dbReference type="Pfam" id="PF00583">
    <property type="entry name" value="Acetyltransf_1"/>
    <property type="match status" value="1"/>
</dbReference>
<dbReference type="GO" id="GO:0016747">
    <property type="term" value="F:acyltransferase activity, transferring groups other than amino-acyl groups"/>
    <property type="evidence" value="ECO:0007669"/>
    <property type="project" value="InterPro"/>
</dbReference>
<dbReference type="STRING" id="1291052.FC18_GL001295"/>
<dbReference type="SUPFAM" id="SSF55729">
    <property type="entry name" value="Acyl-CoA N-acyltransferases (Nat)"/>
    <property type="match status" value="1"/>
</dbReference>
<protein>
    <recommendedName>
        <fullName evidence="1">N-acetyltransferase domain-containing protein</fullName>
    </recommendedName>
</protein>
<sequence>MMMENIRLANKSDFDATASAYFMEHWLTDTMVVSSGDYPIHTLKGVVALTPQDKVVGLITYAVHGNALEIISLNATPEGQGIGTALLAEAERRAIEDGLTLMVLTTTNDNLEAMRFYMKRGYRMSKVIRGAVDRARTKKDSIPVVGADGIPLHDELVLNKTL</sequence>
<gene>
    <name evidence="2" type="ORF">FC18_GL001295</name>
</gene>
<dbReference type="EMBL" id="AYYO01000022">
    <property type="protein sequence ID" value="KRM55401.1"/>
    <property type="molecule type" value="Genomic_DNA"/>
</dbReference>
<dbReference type="PATRIC" id="fig|1291052.5.peg.1312"/>
<keyword evidence="3" id="KW-1185">Reference proteome</keyword>
<dbReference type="PANTHER" id="PTHR42919">
    <property type="entry name" value="N-ALPHA-ACETYLTRANSFERASE"/>
    <property type="match status" value="1"/>
</dbReference>
<dbReference type="InterPro" id="IPR000182">
    <property type="entry name" value="GNAT_dom"/>
</dbReference>
<dbReference type="AlphaFoldDB" id="A0A0R1ZUF3"/>
<dbReference type="CDD" id="cd04301">
    <property type="entry name" value="NAT_SF"/>
    <property type="match status" value="1"/>
</dbReference>
<organism evidence="2 3">
    <name type="scientific">Lacticaseibacillus sharpeae JCM 1186 = DSM 20505</name>
    <dbReference type="NCBI Taxonomy" id="1291052"/>
    <lineage>
        <taxon>Bacteria</taxon>
        <taxon>Bacillati</taxon>
        <taxon>Bacillota</taxon>
        <taxon>Bacilli</taxon>
        <taxon>Lactobacillales</taxon>
        <taxon>Lactobacillaceae</taxon>
        <taxon>Lacticaseibacillus</taxon>
    </lineage>
</organism>
<dbReference type="RefSeq" id="WP_054678373.1">
    <property type="nucleotide sequence ID" value="NZ_AYYO01000022.1"/>
</dbReference>
<evidence type="ECO:0000313" key="3">
    <source>
        <dbReference type="Proteomes" id="UP000051679"/>
    </source>
</evidence>
<dbReference type="PANTHER" id="PTHR42919:SF26">
    <property type="entry name" value="ACETYLTRANSFERASE"/>
    <property type="match status" value="1"/>
</dbReference>
<dbReference type="InterPro" id="IPR016181">
    <property type="entry name" value="Acyl_CoA_acyltransferase"/>
</dbReference>
<dbReference type="PROSITE" id="PS51186">
    <property type="entry name" value="GNAT"/>
    <property type="match status" value="1"/>
</dbReference>